<dbReference type="InterPro" id="IPR011623">
    <property type="entry name" value="7TMR_DISM_rcpt_extracell_dom1"/>
</dbReference>
<protein>
    <submittedName>
        <fullName evidence="4">Bifunctional diguanylate cyclase/phosphodiesterase</fullName>
    </submittedName>
</protein>
<feature type="transmembrane region" description="Helical" evidence="1">
    <location>
        <begin position="255"/>
        <end position="272"/>
    </location>
</feature>
<feature type="domain" description="EAL" evidence="3">
    <location>
        <begin position="579"/>
        <end position="832"/>
    </location>
</feature>
<keyword evidence="2" id="KW-0732">Signal</keyword>
<feature type="transmembrane region" description="Helical" evidence="1">
    <location>
        <begin position="308"/>
        <end position="326"/>
    </location>
</feature>
<sequence>MQMRRLLSLIFGIFAFILMNGALASAAEFGSKKPHFSATYWTDPSNQNTPDRVLQQTEQVSLMGDAVIITERNLAHWVSLHLDSSRAEAEYVIVVPATFGLKVAFFNQFGQQLVSSSIGTVTPVNASELAAELKPHDDKDISAEHVLFVSAKGNPSLYLRFEAPFKDKIKLQVLTPESYFAINSRNQAWLGLEIGLISFIAVFIAVVAIVTKNPISGYVAGYFASITLLMLSMSNIAATLFSPSVSRALVALQDVWIILAIVLSLSFYRMTYRLKDHDPKFNQGLHIAIVTLVVLAGMVVISPLTLPFQVIACLIVAGAMVNLWMISYYRRKSIATNVVLAAWVMLLVLFTYWLLVQFGVRLPWSMHFTVHVAMVAHVGCLSLAMFLREQQRKQAFTFYAQHDSETGAPNRTFLFKNLKALVEHNREHTLLLFKPLVIEQTRINFGMDYAQKHLKILLNKLNDQLSVLAKSVIETTEQGNVYVYRLEDSVFAIVLEGKMELSQIEQYVCLLSSVFEEGVKFKGAQLVDQMEVGVANFPLHASNPDQLVQRALQALSVKTISADRWHIFDIANSVMSERRVKISAALKDAIEQNQFELYLQPQVNLQTGQVYGAEALLRWQHPVLGHIPPDQFIPIAESSGMIHELTEWVIEKGLTYQKELVDIHAEHMLSLNISGKDLARRELPVHLITLLTQLELAPSKITLEITESATIGNASAIRGVFEDYRQIGVKMAIDDFGTGYSSLAYLTHLGFDELKIDKQFVMNMENMPTNQTICKATCDMAHSLGAKVVAEGIESHKCYMMLKRQGCNYGQGYYIARPMSFSEYRDWLGSSQITLDATSSLSN</sequence>
<dbReference type="Gene3D" id="3.20.20.450">
    <property type="entry name" value="EAL domain"/>
    <property type="match status" value="1"/>
</dbReference>
<dbReference type="SUPFAM" id="SSF55073">
    <property type="entry name" value="Nucleotide cyclase"/>
    <property type="match status" value="1"/>
</dbReference>
<evidence type="ECO:0000313" key="4">
    <source>
        <dbReference type="EMBL" id="MFC3031216.1"/>
    </source>
</evidence>
<feature type="transmembrane region" description="Helical" evidence="1">
    <location>
        <begin position="338"/>
        <end position="356"/>
    </location>
</feature>
<dbReference type="CDD" id="cd01948">
    <property type="entry name" value="EAL"/>
    <property type="match status" value="1"/>
</dbReference>
<feature type="signal peptide" evidence="2">
    <location>
        <begin position="1"/>
        <end position="24"/>
    </location>
</feature>
<gene>
    <name evidence="4" type="ORF">ACFOEE_01580</name>
</gene>
<dbReference type="InterPro" id="IPR029787">
    <property type="entry name" value="Nucleotide_cyclase"/>
</dbReference>
<dbReference type="PANTHER" id="PTHR33121">
    <property type="entry name" value="CYCLIC DI-GMP PHOSPHODIESTERASE PDEF"/>
    <property type="match status" value="1"/>
</dbReference>
<evidence type="ECO:0000259" key="3">
    <source>
        <dbReference type="PROSITE" id="PS50883"/>
    </source>
</evidence>
<name>A0ABV7CF51_9GAMM</name>
<feature type="transmembrane region" description="Helical" evidence="1">
    <location>
        <begin position="188"/>
        <end position="210"/>
    </location>
</feature>
<comment type="caution">
    <text evidence="4">The sequence shown here is derived from an EMBL/GenBank/DDBJ whole genome shotgun (WGS) entry which is preliminary data.</text>
</comment>
<evidence type="ECO:0000313" key="5">
    <source>
        <dbReference type="Proteomes" id="UP001595453"/>
    </source>
</evidence>
<feature type="transmembrane region" description="Helical" evidence="1">
    <location>
        <begin position="222"/>
        <end position="243"/>
    </location>
</feature>
<dbReference type="SUPFAM" id="SSF141868">
    <property type="entry name" value="EAL domain-like"/>
    <property type="match status" value="1"/>
</dbReference>
<dbReference type="Gene3D" id="3.30.70.270">
    <property type="match status" value="1"/>
</dbReference>
<dbReference type="InterPro" id="IPR001633">
    <property type="entry name" value="EAL_dom"/>
</dbReference>
<dbReference type="Proteomes" id="UP001595453">
    <property type="component" value="Unassembled WGS sequence"/>
</dbReference>
<dbReference type="PANTHER" id="PTHR33121:SF70">
    <property type="entry name" value="SIGNALING PROTEIN YKOW"/>
    <property type="match status" value="1"/>
</dbReference>
<dbReference type="SMART" id="SM00267">
    <property type="entry name" value="GGDEF"/>
    <property type="match status" value="1"/>
</dbReference>
<dbReference type="InterPro" id="IPR035919">
    <property type="entry name" value="EAL_sf"/>
</dbReference>
<evidence type="ECO:0000256" key="1">
    <source>
        <dbReference type="SAM" id="Phobius"/>
    </source>
</evidence>
<keyword evidence="1" id="KW-0472">Membrane</keyword>
<keyword evidence="1" id="KW-1133">Transmembrane helix</keyword>
<keyword evidence="1" id="KW-0812">Transmembrane</keyword>
<dbReference type="InterPro" id="IPR000160">
    <property type="entry name" value="GGDEF_dom"/>
</dbReference>
<dbReference type="EMBL" id="JBHRSD010000002">
    <property type="protein sequence ID" value="MFC3031216.1"/>
    <property type="molecule type" value="Genomic_DNA"/>
</dbReference>
<feature type="transmembrane region" description="Helical" evidence="1">
    <location>
        <begin position="284"/>
        <end position="302"/>
    </location>
</feature>
<accession>A0ABV7CF51</accession>
<dbReference type="PROSITE" id="PS50883">
    <property type="entry name" value="EAL"/>
    <property type="match status" value="1"/>
</dbReference>
<evidence type="ECO:0000256" key="2">
    <source>
        <dbReference type="SAM" id="SignalP"/>
    </source>
</evidence>
<dbReference type="Pfam" id="PF00990">
    <property type="entry name" value="GGDEF"/>
    <property type="match status" value="1"/>
</dbReference>
<keyword evidence="5" id="KW-1185">Reference proteome</keyword>
<dbReference type="InterPro" id="IPR043128">
    <property type="entry name" value="Rev_trsase/Diguanyl_cyclase"/>
</dbReference>
<dbReference type="Pfam" id="PF07695">
    <property type="entry name" value="7TMR-DISM_7TM"/>
    <property type="match status" value="1"/>
</dbReference>
<organism evidence="4 5">
    <name type="scientific">Pseudoalteromonas fenneropenaei</name>
    <dbReference type="NCBI Taxonomy" id="1737459"/>
    <lineage>
        <taxon>Bacteria</taxon>
        <taxon>Pseudomonadati</taxon>
        <taxon>Pseudomonadota</taxon>
        <taxon>Gammaproteobacteria</taxon>
        <taxon>Alteromonadales</taxon>
        <taxon>Pseudoalteromonadaceae</taxon>
        <taxon>Pseudoalteromonas</taxon>
    </lineage>
</organism>
<reference evidence="5" key="1">
    <citation type="journal article" date="2019" name="Int. J. Syst. Evol. Microbiol.">
        <title>The Global Catalogue of Microorganisms (GCM) 10K type strain sequencing project: providing services to taxonomists for standard genome sequencing and annotation.</title>
        <authorList>
            <consortium name="The Broad Institute Genomics Platform"/>
            <consortium name="The Broad Institute Genome Sequencing Center for Infectious Disease"/>
            <person name="Wu L."/>
            <person name="Ma J."/>
        </authorList>
    </citation>
    <scope>NUCLEOTIDE SEQUENCE [LARGE SCALE GENOMIC DNA]</scope>
    <source>
        <strain evidence="5">KCTC 42730</strain>
    </source>
</reference>
<dbReference type="RefSeq" id="WP_377120233.1">
    <property type="nucleotide sequence ID" value="NZ_JBHRSD010000002.1"/>
</dbReference>
<dbReference type="InterPro" id="IPR050706">
    <property type="entry name" value="Cyclic-di-GMP_PDE-like"/>
</dbReference>
<proteinExistence type="predicted"/>
<feature type="chain" id="PRO_5047066816" evidence="2">
    <location>
        <begin position="25"/>
        <end position="843"/>
    </location>
</feature>
<dbReference type="SMART" id="SM00052">
    <property type="entry name" value="EAL"/>
    <property type="match status" value="1"/>
</dbReference>
<dbReference type="Pfam" id="PF00563">
    <property type="entry name" value="EAL"/>
    <property type="match status" value="1"/>
</dbReference>